<dbReference type="EMBL" id="CAMGYJ010000004">
    <property type="protein sequence ID" value="CAI0400913.1"/>
    <property type="molecule type" value="Genomic_DNA"/>
</dbReference>
<accession>A0AAV0IVW4</accession>
<proteinExistence type="predicted"/>
<protein>
    <submittedName>
        <fullName evidence="1">Uncharacterized protein</fullName>
    </submittedName>
</protein>
<evidence type="ECO:0000313" key="2">
    <source>
        <dbReference type="Proteomes" id="UP001154282"/>
    </source>
</evidence>
<organism evidence="1 2">
    <name type="scientific">Linum tenue</name>
    <dbReference type="NCBI Taxonomy" id="586396"/>
    <lineage>
        <taxon>Eukaryota</taxon>
        <taxon>Viridiplantae</taxon>
        <taxon>Streptophyta</taxon>
        <taxon>Embryophyta</taxon>
        <taxon>Tracheophyta</taxon>
        <taxon>Spermatophyta</taxon>
        <taxon>Magnoliopsida</taxon>
        <taxon>eudicotyledons</taxon>
        <taxon>Gunneridae</taxon>
        <taxon>Pentapetalae</taxon>
        <taxon>rosids</taxon>
        <taxon>fabids</taxon>
        <taxon>Malpighiales</taxon>
        <taxon>Linaceae</taxon>
        <taxon>Linum</taxon>
    </lineage>
</organism>
<keyword evidence="2" id="KW-1185">Reference proteome</keyword>
<dbReference type="Proteomes" id="UP001154282">
    <property type="component" value="Unassembled WGS sequence"/>
</dbReference>
<evidence type="ECO:0000313" key="1">
    <source>
        <dbReference type="EMBL" id="CAI0400913.1"/>
    </source>
</evidence>
<feature type="non-terminal residue" evidence="1">
    <location>
        <position position="1"/>
    </location>
</feature>
<comment type="caution">
    <text evidence="1">The sequence shown here is derived from an EMBL/GenBank/DDBJ whole genome shotgun (WGS) entry which is preliminary data.</text>
</comment>
<sequence length="122" mass="12759">IAHPVAAGRRDGVLVAFAFRVAQARPGFAPHVVASDHGGVGSRGGVADHHKDKEGGNCHDIHHHHPKLGGRVHCGSIFKTKGWGNEFGVCFTSGEEKETGIIVGSNKNDGRLPANTKANVAT</sequence>
<name>A0AAV0IVW4_9ROSI</name>
<dbReference type="AlphaFoldDB" id="A0AAV0IVW4"/>
<reference evidence="1" key="1">
    <citation type="submission" date="2022-08" db="EMBL/GenBank/DDBJ databases">
        <authorList>
            <person name="Gutierrez-Valencia J."/>
        </authorList>
    </citation>
    <scope>NUCLEOTIDE SEQUENCE</scope>
</reference>
<gene>
    <name evidence="1" type="ORF">LITE_LOCUS10964</name>
</gene>